<comment type="caution">
    <text evidence="1">The sequence shown here is derived from an EMBL/GenBank/DDBJ whole genome shotgun (WGS) entry which is preliminary data.</text>
</comment>
<gene>
    <name evidence="1" type="ORF">KUCAC02_007790</name>
</gene>
<reference evidence="1" key="1">
    <citation type="submission" date="2022-05" db="EMBL/GenBank/DDBJ databases">
        <title>Chromosome-level genome of Chaenocephalus aceratus.</title>
        <authorList>
            <person name="Park H."/>
        </authorList>
    </citation>
    <scope>NUCLEOTIDE SEQUENCE</scope>
    <source>
        <strain evidence="1">KU_202001</strain>
    </source>
</reference>
<dbReference type="EMBL" id="CM043792">
    <property type="protein sequence ID" value="KAI4822231.1"/>
    <property type="molecule type" value="Genomic_DNA"/>
</dbReference>
<proteinExistence type="predicted"/>
<name>A0ACB9X6L5_CHAAC</name>
<keyword evidence="2" id="KW-1185">Reference proteome</keyword>
<evidence type="ECO:0000313" key="1">
    <source>
        <dbReference type="EMBL" id="KAI4822231.1"/>
    </source>
</evidence>
<sequence>MKMAAPGLSCPDQRTLRVAVPERSQQTAVRFEADNIVKEQRFIGPACSPDMPSVSVGGNRKHYRFRNSARSEEQAIFEGVFICSKISGLHSQHDQTCTIKDYNYYINKNN</sequence>
<organism evidence="1 2">
    <name type="scientific">Chaenocephalus aceratus</name>
    <name type="common">Blackfin icefish</name>
    <name type="synonym">Chaenichthys aceratus</name>
    <dbReference type="NCBI Taxonomy" id="36190"/>
    <lineage>
        <taxon>Eukaryota</taxon>
        <taxon>Metazoa</taxon>
        <taxon>Chordata</taxon>
        <taxon>Craniata</taxon>
        <taxon>Vertebrata</taxon>
        <taxon>Euteleostomi</taxon>
        <taxon>Actinopterygii</taxon>
        <taxon>Neopterygii</taxon>
        <taxon>Teleostei</taxon>
        <taxon>Neoteleostei</taxon>
        <taxon>Acanthomorphata</taxon>
        <taxon>Eupercaria</taxon>
        <taxon>Perciformes</taxon>
        <taxon>Notothenioidei</taxon>
        <taxon>Channichthyidae</taxon>
        <taxon>Chaenocephalus</taxon>
    </lineage>
</organism>
<protein>
    <submittedName>
        <fullName evidence="1">Uncharacterized protein</fullName>
    </submittedName>
</protein>
<accession>A0ACB9X6L5</accession>
<evidence type="ECO:0000313" key="2">
    <source>
        <dbReference type="Proteomes" id="UP001057452"/>
    </source>
</evidence>
<dbReference type="Proteomes" id="UP001057452">
    <property type="component" value="Chromosome 8"/>
</dbReference>